<reference evidence="1 2" key="1">
    <citation type="journal article" date="2015" name="Nature">
        <title>rRNA introns, odd ribosomes, and small enigmatic genomes across a large radiation of phyla.</title>
        <authorList>
            <person name="Brown C.T."/>
            <person name="Hug L.A."/>
            <person name="Thomas B.C."/>
            <person name="Sharon I."/>
            <person name="Castelle C.J."/>
            <person name="Singh A."/>
            <person name="Wilkins M.J."/>
            <person name="Williams K.H."/>
            <person name="Banfield J.F."/>
        </authorList>
    </citation>
    <scope>NUCLEOTIDE SEQUENCE [LARGE SCALE GENOMIC DNA]</scope>
</reference>
<gene>
    <name evidence="1" type="ORF">UW44_C0014G0021</name>
</gene>
<evidence type="ECO:0000313" key="1">
    <source>
        <dbReference type="EMBL" id="KKT51229.1"/>
    </source>
</evidence>
<dbReference type="Proteomes" id="UP000034006">
    <property type="component" value="Unassembled WGS sequence"/>
</dbReference>
<proteinExistence type="predicted"/>
<comment type="caution">
    <text evidence="1">The sequence shown here is derived from an EMBL/GenBank/DDBJ whole genome shotgun (WGS) entry which is preliminary data.</text>
</comment>
<dbReference type="AlphaFoldDB" id="A0A0G1KTK7"/>
<name>A0A0G1KTK7_9BACT</name>
<dbReference type="STRING" id="1618387.UW44_C0014G0021"/>
<sequence length="148" mass="16867">MPNSKLRRGAKISSAEFAYGYRSRADFFTVDTPVIAIDGEPGTHIIEESFSEEERVAHALRYSKKLPKKSKSDKGAFDASRGSAIFVIESIETEFENNDVQHIFARRLTKSVRYDSNGELIEFYYPNIHYSNSVENLTVHGYMTPTFK</sequence>
<protein>
    <submittedName>
        <fullName evidence="1">Uncharacterized protein</fullName>
    </submittedName>
</protein>
<evidence type="ECO:0000313" key="2">
    <source>
        <dbReference type="Proteomes" id="UP000034006"/>
    </source>
</evidence>
<accession>A0A0G1KTK7</accession>
<organism evidence="1 2">
    <name type="scientific">Candidatus Collierbacteria bacterium GW2011_GWB2_44_22</name>
    <dbReference type="NCBI Taxonomy" id="1618387"/>
    <lineage>
        <taxon>Bacteria</taxon>
        <taxon>Candidatus Collieribacteriota</taxon>
    </lineage>
</organism>
<dbReference type="EMBL" id="LCIH01000014">
    <property type="protein sequence ID" value="KKT51229.1"/>
    <property type="molecule type" value="Genomic_DNA"/>
</dbReference>